<feature type="compositionally biased region" description="Basic and acidic residues" evidence="1">
    <location>
        <begin position="1"/>
        <end position="11"/>
    </location>
</feature>
<gene>
    <name evidence="2" type="ORF">WN51_04088</name>
</gene>
<evidence type="ECO:0000256" key="1">
    <source>
        <dbReference type="SAM" id="MobiDB-lite"/>
    </source>
</evidence>
<accession>A0A0N0U3F5</accession>
<dbReference type="EMBL" id="KQ435922">
    <property type="protein sequence ID" value="KOX68602.1"/>
    <property type="molecule type" value="Genomic_DNA"/>
</dbReference>
<dbReference type="AlphaFoldDB" id="A0A0N0U3F5"/>
<dbReference type="Proteomes" id="UP000053105">
    <property type="component" value="Unassembled WGS sequence"/>
</dbReference>
<evidence type="ECO:0000313" key="3">
    <source>
        <dbReference type="Proteomes" id="UP000053105"/>
    </source>
</evidence>
<keyword evidence="3" id="KW-1185">Reference proteome</keyword>
<protein>
    <submittedName>
        <fullName evidence="2">Uncharacterized protein</fullName>
    </submittedName>
</protein>
<organism evidence="2 3">
    <name type="scientific">Melipona quadrifasciata</name>
    <dbReference type="NCBI Taxonomy" id="166423"/>
    <lineage>
        <taxon>Eukaryota</taxon>
        <taxon>Metazoa</taxon>
        <taxon>Ecdysozoa</taxon>
        <taxon>Arthropoda</taxon>
        <taxon>Hexapoda</taxon>
        <taxon>Insecta</taxon>
        <taxon>Pterygota</taxon>
        <taxon>Neoptera</taxon>
        <taxon>Endopterygota</taxon>
        <taxon>Hymenoptera</taxon>
        <taxon>Apocrita</taxon>
        <taxon>Aculeata</taxon>
        <taxon>Apoidea</taxon>
        <taxon>Anthophila</taxon>
        <taxon>Apidae</taxon>
        <taxon>Melipona</taxon>
    </lineage>
</organism>
<proteinExistence type="predicted"/>
<evidence type="ECO:0000313" key="2">
    <source>
        <dbReference type="EMBL" id="KOX68602.1"/>
    </source>
</evidence>
<sequence length="52" mass="5684">MKVADSEKWPRASDFPQTASSPSPTRLAEATPRISQGVRTGNLRATRRDTNA</sequence>
<name>A0A0N0U3F5_9HYME</name>
<reference evidence="2 3" key="1">
    <citation type="submission" date="2015-07" db="EMBL/GenBank/DDBJ databases">
        <title>The genome of Melipona quadrifasciata.</title>
        <authorList>
            <person name="Pan H."/>
            <person name="Kapheim K."/>
        </authorList>
    </citation>
    <scope>NUCLEOTIDE SEQUENCE [LARGE SCALE GENOMIC DNA]</scope>
    <source>
        <strain evidence="2">0111107301</strain>
        <tissue evidence="2">Whole body</tissue>
    </source>
</reference>
<feature type="region of interest" description="Disordered" evidence="1">
    <location>
        <begin position="1"/>
        <end position="52"/>
    </location>
</feature>
<feature type="compositionally biased region" description="Polar residues" evidence="1">
    <location>
        <begin position="15"/>
        <end position="24"/>
    </location>
</feature>